<name>H2KTP5_CLOSI</name>
<feature type="region of interest" description="Disordered" evidence="1">
    <location>
        <begin position="335"/>
        <end position="361"/>
    </location>
</feature>
<dbReference type="AlphaFoldDB" id="H2KTP5"/>
<sequence length="540" mass="60392">MDRLRKSSSLDLQSISPMFLQASDCLNYQLDDHFRSTDDSETSSIGIWLEMDRNLNALEDGHEKKPSELEDVNVKRIESARTSPTDIELTSPEYNPTSLGTPIAPLKREARPSSHSGTVKYTTNLRALSPDGNIVQSEIIRSYDIPTDILAEGSDIPIVDETDEHGIWLNGLKGRQGNESAPSINLTTHLKISKNTEGSGIGSDISEKENRPASSTIPLGASAVTPFESPDATSNSKQDLSGIVDDLAKANQKDRLEQRQEETGSKKEQDNIAKEEVGQEPDGEQTQDGLYALEQNLEKSSQKAINHEQETNKGNLEGQIAWDKKDDEIQQFERPYSQDYQSEPNAPEEHGDLLESSGLPPQDKVRRLKVVDDNAQGTCTSSKITDASRSYIEKLHVLLKDTCKDLEEIQSGISQRDFRPCKPFIEHVDQIPNTLSNLIPTLEYSPYEEDLWKAHEGIVRVLEETKQKPALIILHLLELGFYIFEVGTLLCEDLLPSCFAPLVHAILSRVHGLHQNSYVTISHYIISRRLLSVSRIDIFR</sequence>
<feature type="compositionally biased region" description="Polar residues" evidence="1">
    <location>
        <begin position="177"/>
        <end position="198"/>
    </location>
</feature>
<feature type="compositionally biased region" description="Basic and acidic residues" evidence="1">
    <location>
        <begin position="253"/>
        <end position="277"/>
    </location>
</feature>
<protein>
    <submittedName>
        <fullName evidence="2">Uncharacterized protein</fullName>
    </submittedName>
</protein>
<dbReference type="Proteomes" id="UP000008909">
    <property type="component" value="Unassembled WGS sequence"/>
</dbReference>
<feature type="region of interest" description="Disordered" evidence="1">
    <location>
        <begin position="172"/>
        <end position="239"/>
    </location>
</feature>
<dbReference type="EMBL" id="DF143924">
    <property type="protein sequence ID" value="GAA38365.2"/>
    <property type="molecule type" value="Genomic_DNA"/>
</dbReference>
<feature type="region of interest" description="Disordered" evidence="1">
    <location>
        <begin position="253"/>
        <end position="285"/>
    </location>
</feature>
<accession>H2KTP5</accession>
<evidence type="ECO:0000256" key="1">
    <source>
        <dbReference type="SAM" id="MobiDB-lite"/>
    </source>
</evidence>
<gene>
    <name evidence="2" type="ORF">CLF_105435</name>
</gene>
<evidence type="ECO:0000313" key="3">
    <source>
        <dbReference type="Proteomes" id="UP000008909"/>
    </source>
</evidence>
<proteinExistence type="predicted"/>
<keyword evidence="3" id="KW-1185">Reference proteome</keyword>
<feature type="region of interest" description="Disordered" evidence="1">
    <location>
        <begin position="82"/>
        <end position="117"/>
    </location>
</feature>
<evidence type="ECO:0000313" key="2">
    <source>
        <dbReference type="EMBL" id="GAA38365.2"/>
    </source>
</evidence>
<organism evidence="2 3">
    <name type="scientific">Clonorchis sinensis</name>
    <name type="common">Chinese liver fluke</name>
    <dbReference type="NCBI Taxonomy" id="79923"/>
    <lineage>
        <taxon>Eukaryota</taxon>
        <taxon>Metazoa</taxon>
        <taxon>Spiralia</taxon>
        <taxon>Lophotrochozoa</taxon>
        <taxon>Platyhelminthes</taxon>
        <taxon>Trematoda</taxon>
        <taxon>Digenea</taxon>
        <taxon>Opisthorchiida</taxon>
        <taxon>Opisthorchiata</taxon>
        <taxon>Opisthorchiidae</taxon>
        <taxon>Clonorchis</taxon>
    </lineage>
</organism>
<reference evidence="2" key="1">
    <citation type="journal article" date="2011" name="Genome Biol.">
        <title>The draft genome of the carcinogenic human liver fluke Clonorchis sinensis.</title>
        <authorList>
            <person name="Wang X."/>
            <person name="Chen W."/>
            <person name="Huang Y."/>
            <person name="Sun J."/>
            <person name="Men J."/>
            <person name="Liu H."/>
            <person name="Luo F."/>
            <person name="Guo L."/>
            <person name="Lv X."/>
            <person name="Deng C."/>
            <person name="Zhou C."/>
            <person name="Fan Y."/>
            <person name="Li X."/>
            <person name="Huang L."/>
            <person name="Hu Y."/>
            <person name="Liang C."/>
            <person name="Hu X."/>
            <person name="Xu J."/>
            <person name="Yu X."/>
        </authorList>
    </citation>
    <scope>NUCLEOTIDE SEQUENCE [LARGE SCALE GENOMIC DNA]</scope>
    <source>
        <strain evidence="2">Henan</strain>
    </source>
</reference>